<evidence type="ECO:0000313" key="19">
    <source>
        <dbReference type="EnsemblMetazoa" id="LLOJ008835-PA"/>
    </source>
</evidence>
<evidence type="ECO:0000256" key="1">
    <source>
        <dbReference type="ARBA" id="ARBA00001974"/>
    </source>
</evidence>
<reference evidence="20" key="1">
    <citation type="submission" date="2012-05" db="EMBL/GenBank/DDBJ databases">
        <title>Whole Genome Assembly of Lutzomyia longipalpis.</title>
        <authorList>
            <person name="Richards S."/>
            <person name="Qu C."/>
            <person name="Dillon R."/>
            <person name="Worley K."/>
            <person name="Scherer S."/>
            <person name="Batterton M."/>
            <person name="Taylor A."/>
            <person name="Hawes A."/>
            <person name="Hernandez B."/>
            <person name="Kovar C."/>
            <person name="Mandapat C."/>
            <person name="Pham C."/>
            <person name="Qu C."/>
            <person name="Jing C."/>
            <person name="Bess C."/>
            <person name="Bandaranaike D."/>
            <person name="Ngo D."/>
            <person name="Ongeri F."/>
            <person name="Arias F."/>
            <person name="Lara F."/>
            <person name="Weissenberger G."/>
            <person name="Kamau G."/>
            <person name="Han H."/>
            <person name="Shen H."/>
            <person name="Dinh H."/>
            <person name="Khalil I."/>
            <person name="Jones J."/>
            <person name="Shafer J."/>
            <person name="Jayaseelan J."/>
            <person name="Quiroz J."/>
            <person name="Blankenburg K."/>
            <person name="Nguyen L."/>
            <person name="Jackson L."/>
            <person name="Francisco L."/>
            <person name="Tang L.-Y."/>
            <person name="Pu L.-L."/>
            <person name="Perales L."/>
            <person name="Lorensuhewa L."/>
            <person name="Munidasa M."/>
            <person name="Coyle M."/>
            <person name="Taylor M."/>
            <person name="Puazo M."/>
            <person name="Firestine M."/>
            <person name="Scheel M."/>
            <person name="Javaid M."/>
            <person name="Wang M."/>
            <person name="Li M."/>
            <person name="Tabassum N."/>
            <person name="Saada N."/>
            <person name="Osuji N."/>
            <person name="Aqrawi P."/>
            <person name="Fu Q."/>
            <person name="Thornton R."/>
            <person name="Raj R."/>
            <person name="Goodspeed R."/>
            <person name="Mata R."/>
            <person name="Najjar R."/>
            <person name="Gubbala S."/>
            <person name="Lee S."/>
            <person name="Denson S."/>
            <person name="Patil S."/>
            <person name="Macmil S."/>
            <person name="Qi S."/>
            <person name="Matskevitch T."/>
            <person name="Palculict T."/>
            <person name="Mathew T."/>
            <person name="Vee V."/>
            <person name="Velamala V."/>
            <person name="Korchina V."/>
            <person name="Cai W."/>
            <person name="Liu W."/>
            <person name="Dai W."/>
            <person name="Zou X."/>
            <person name="Zhu Y."/>
            <person name="Zhang Y."/>
            <person name="Wu Y.-Q."/>
            <person name="Xin Y."/>
            <person name="Nazarath L."/>
            <person name="Kovar C."/>
            <person name="Han Y."/>
            <person name="Muzny D."/>
            <person name="Gibbs R."/>
        </authorList>
    </citation>
    <scope>NUCLEOTIDE SEQUENCE [LARGE SCALE GENOMIC DNA]</scope>
    <source>
        <strain evidence="20">Jacobina</strain>
    </source>
</reference>
<proteinExistence type="inferred from homology"/>
<comment type="cofactor">
    <cofactor evidence="16">
        <name>[2Fe-2S] cluster</name>
        <dbReference type="ChEBI" id="CHEBI:190135"/>
    </cofactor>
    <text evidence="16">Binds 2 [2Fe-2S] clusters.</text>
</comment>
<dbReference type="InterPro" id="IPR016208">
    <property type="entry name" value="Ald_Oxase/xanthine_DH-like"/>
</dbReference>
<dbReference type="InterPro" id="IPR005107">
    <property type="entry name" value="CO_DH_flav_C"/>
</dbReference>
<dbReference type="EMBL" id="GITU01012204">
    <property type="protein sequence ID" value="MBC1180907.1"/>
    <property type="molecule type" value="Transcribed_RNA"/>
</dbReference>
<dbReference type="PIRSF" id="PIRSF000127">
    <property type="entry name" value="Xanthine_DH"/>
    <property type="match status" value="1"/>
</dbReference>
<dbReference type="SUPFAM" id="SSF54665">
    <property type="entry name" value="CO dehydrogenase molybdoprotein N-domain-like"/>
    <property type="match status" value="1"/>
</dbReference>
<dbReference type="EMBL" id="AJWK01030100">
    <property type="status" value="NOT_ANNOTATED_CDS"/>
    <property type="molecule type" value="Genomic_DNA"/>
</dbReference>
<dbReference type="VEuPathDB" id="VectorBase:LLOJ008835"/>
<evidence type="ECO:0000256" key="15">
    <source>
        <dbReference type="PIRSR" id="PIRSR000127-2"/>
    </source>
</evidence>
<dbReference type="InterPro" id="IPR037165">
    <property type="entry name" value="AldOxase/xan_DH_Mopterin-bd_sf"/>
</dbReference>
<feature type="active site" description="Proton acceptor" evidence="14">
    <location>
        <position position="1228"/>
    </location>
</feature>
<comment type="cofactor">
    <cofactor evidence="16">
        <name>Mo-molybdopterin</name>
        <dbReference type="ChEBI" id="CHEBI:71302"/>
    </cofactor>
    <text evidence="16">Binds 1 Mo-molybdopterin (Mo-MPT) cofactor per subunit.</text>
</comment>
<dbReference type="InterPro" id="IPR036010">
    <property type="entry name" value="2Fe-2S_ferredoxin-like_sf"/>
</dbReference>
<dbReference type="SUPFAM" id="SSF54292">
    <property type="entry name" value="2Fe-2S ferredoxin-like"/>
    <property type="match status" value="1"/>
</dbReference>
<feature type="binding site" evidence="16">
    <location>
        <position position="112"/>
    </location>
    <ligand>
        <name>[2Fe-2S] cluster</name>
        <dbReference type="ChEBI" id="CHEBI:190135"/>
        <label>2</label>
    </ligand>
</feature>
<keyword evidence="8" id="KW-0560">Oxidoreductase</keyword>
<dbReference type="Gene3D" id="3.30.465.10">
    <property type="match status" value="1"/>
</dbReference>
<comment type="cofactor">
    <cofactor evidence="1 15">
        <name>FAD</name>
        <dbReference type="ChEBI" id="CHEBI:57692"/>
    </cofactor>
</comment>
<evidence type="ECO:0000259" key="17">
    <source>
        <dbReference type="PROSITE" id="PS51387"/>
    </source>
</evidence>
<protein>
    <submittedName>
        <fullName evidence="18">Putative xanthine dehydrogenase</fullName>
    </submittedName>
</protein>
<dbReference type="InterPro" id="IPR036318">
    <property type="entry name" value="FAD-bd_PCMH-like_sf"/>
</dbReference>
<keyword evidence="10 16" id="KW-0411">Iron-sulfur</keyword>
<feature type="binding site" evidence="16">
    <location>
        <position position="792"/>
    </location>
    <ligand>
        <name>Mo-molybdopterin</name>
        <dbReference type="ChEBI" id="CHEBI:71302"/>
    </ligand>
    <ligandPart>
        <name>Mo</name>
        <dbReference type="ChEBI" id="CHEBI:28685"/>
    </ligandPart>
</feature>
<dbReference type="GO" id="GO:0005777">
    <property type="term" value="C:peroxisome"/>
    <property type="evidence" value="ECO:0007669"/>
    <property type="project" value="UniProtKB-SubCell"/>
</dbReference>
<dbReference type="FunFam" id="3.30.465.10:FF:000013">
    <property type="entry name" value="Aldehyde oxidase"/>
    <property type="match status" value="1"/>
</dbReference>
<dbReference type="VEuPathDB" id="VectorBase:LLONM1_007018"/>
<sequence>MDVKFTVNGEECRIMPGCMDPDTSLNTYLRSWLCLTGTKFMCLEGGCGCCIVTIRGVHPVTGEPFTLAVNSCLFLVYSCHGLDITTIEGLGNKDIGYHPIQERLAEHDGTQCGFCSPGMVMNMYSLYEGKFGNVTAEEVEDSFGGNICRCTGYRPILDAFKSFATNPPQNLANLCGDIEDLSLKKCPKSGKVCAGKCGGSVHVKAAENAEWHKVTALSEVLQILSNIGTRKYRLVAGNTATGVYRMDYDIEVFIDVSSVIELHRYTIGTTIDLGGNITITEWMRILLEAADRSAWFTYCRQIRDHLDHIATVPVRNVGTIAGNLMIKHDHREFYSDVFLLLETVGASLTITDALGNEQTMSPQDFLSVDMDKKVITRISMPQLVPNRYQFHSYKITDRVQNAMAYMNAGFLLEMNKGSNLVVSARIVYGGVNPKFVHASAVEKFLKGKDFFNNATIQGVVNIIDSNFVFDDSLPNSSAEFRRRLAIGLFYKTVLSLVPNSKLLPFYKSGATSIERPLSSGQQHYNTVPEKYPLTQPIMKIGALLQCSGEAEYVNDIYLHNALWATFVLATEPLKIISSIDARDAMAVEGVKAFYSAKDIPGVNSFTTPQSTIIPYLQDPEELLCSRKVLFNGQPVGIIVAEEMSQAVYAANLVKVKYVNEKKEEESLSSNLYRYFKEDPSSPEEKILPTLEDVLREDPKLTEHRFQIPIVVHAASQVGVDQQSNSIKGNLFCGPQYHYHMETQQTIAVPVEDGFDIFPSTQWIDFTNMGVAHVLGVSNNDITIRVRRVGGAFGGKTSRSTQISAGAAVACYHTKRPIRMVLPMETNMKAIGKRTPAFSDYDVTFNDQGLIQRLNCDVTHDLGCSVNETMDFLAVLIGTNAYSSKTWTIVLNNVLTDAPSNTWMRAPGAVEIVATAETIMEHISWTLKKDPVEVRLANIDADNPMRKIFTDFLENCEYYKRLDDVEKFNKANRWKKRGIAISLMQYHHENVANYETLVAIYHGDGSVVLNVAAIELGQGLYTKVMQIAAATLGVPLKKIKITPANNVIAANSMTTSGGLATDSIGYAVKKCCETLKERLEPFRVANPTGTWEDIVQAAFNANIELISTFQFKIGIMPRYTIYGCACAEIEIDVLTGNFQLQRVDIVEDTGESISPRIDVGQVEGAFIIGLGYWLHEKLIYNRVNGELLTNRSWNYKPPGPKDIPVDFRVTLLQTNTNPTGVVGSKTCSEPAVSMGVVVVSALRKALESARKDAGASDIFLKLNSGTTVENILELAGTKNEQFTL</sequence>
<dbReference type="SMART" id="SM01092">
    <property type="entry name" value="CO_deh_flav_C"/>
    <property type="match status" value="1"/>
</dbReference>
<comment type="subunit">
    <text evidence="4">Homodimer.</text>
</comment>
<dbReference type="FunFam" id="3.30.390.50:FF:000003">
    <property type="entry name" value="Aldehyde oxidase1"/>
    <property type="match status" value="1"/>
</dbReference>
<dbReference type="Pfam" id="PF20256">
    <property type="entry name" value="MoCoBD_2"/>
    <property type="match status" value="1"/>
</dbReference>
<evidence type="ECO:0000256" key="14">
    <source>
        <dbReference type="PIRSR" id="PIRSR000127-1"/>
    </source>
</evidence>
<dbReference type="InterPro" id="IPR000674">
    <property type="entry name" value="Ald_Oxase/Xan_DH_a/b"/>
</dbReference>
<dbReference type="FunFam" id="3.90.1170.50:FF:000003">
    <property type="entry name" value="Aldehyde oxidase"/>
    <property type="match status" value="1"/>
</dbReference>
<feature type="binding site" evidence="16">
    <location>
        <position position="761"/>
    </location>
    <ligand>
        <name>Mo-molybdopterin</name>
        <dbReference type="ChEBI" id="CHEBI:71302"/>
    </ligand>
    <ligandPart>
        <name>Mo</name>
        <dbReference type="ChEBI" id="CHEBI:28685"/>
    </ligandPart>
</feature>
<evidence type="ECO:0000256" key="9">
    <source>
        <dbReference type="ARBA" id="ARBA00023004"/>
    </source>
</evidence>
<dbReference type="Proteomes" id="UP000092461">
    <property type="component" value="Unassembled WGS sequence"/>
</dbReference>
<dbReference type="Pfam" id="PF00941">
    <property type="entry name" value="FAD_binding_5"/>
    <property type="match status" value="1"/>
</dbReference>
<evidence type="ECO:0000256" key="11">
    <source>
        <dbReference type="ARBA" id="ARBA00023027"/>
    </source>
</evidence>
<feature type="binding site" evidence="16">
    <location>
        <position position="148"/>
    </location>
    <ligand>
        <name>[2Fe-2S] cluster</name>
        <dbReference type="ChEBI" id="CHEBI:190135"/>
        <label>2</label>
    </ligand>
</feature>
<keyword evidence="6 16" id="KW-0001">2Fe-2S</keyword>
<dbReference type="GO" id="GO:0005506">
    <property type="term" value="F:iron ion binding"/>
    <property type="evidence" value="ECO:0007669"/>
    <property type="project" value="InterPro"/>
</dbReference>
<dbReference type="InterPro" id="IPR036856">
    <property type="entry name" value="Ald_Oxase/Xan_DH_a/b_sf"/>
</dbReference>
<name>A0A1B0CV50_LUTLO</name>
<dbReference type="Gene3D" id="1.10.150.120">
    <property type="entry name" value="[2Fe-2S]-binding domain"/>
    <property type="match status" value="1"/>
</dbReference>
<dbReference type="Pfam" id="PF01799">
    <property type="entry name" value="Fer2_2"/>
    <property type="match status" value="1"/>
</dbReference>
<dbReference type="InterPro" id="IPR046867">
    <property type="entry name" value="AldOxase/xan_DH_MoCoBD2"/>
</dbReference>
<dbReference type="Gene3D" id="3.10.20.30">
    <property type="match status" value="1"/>
</dbReference>
<accession>A0A1B0CV50</accession>
<dbReference type="GO" id="GO:0071949">
    <property type="term" value="F:FAD binding"/>
    <property type="evidence" value="ECO:0007669"/>
    <property type="project" value="InterPro"/>
</dbReference>
<feature type="binding site" evidence="16">
    <location>
        <position position="72"/>
    </location>
    <ligand>
        <name>[2Fe-2S] cluster</name>
        <dbReference type="ChEBI" id="CHEBI:190135"/>
        <label>1</label>
    </ligand>
</feature>
<dbReference type="InterPro" id="IPR002346">
    <property type="entry name" value="Mopterin_DH_FAD-bd"/>
</dbReference>
<dbReference type="SMART" id="SM01008">
    <property type="entry name" value="Ald_Xan_dh_C"/>
    <property type="match status" value="1"/>
</dbReference>
<feature type="domain" description="FAD-binding PCMH-type" evidence="17">
    <location>
        <begin position="204"/>
        <end position="385"/>
    </location>
</feature>
<dbReference type="InterPro" id="IPR016166">
    <property type="entry name" value="FAD-bd_PCMH"/>
</dbReference>
<evidence type="ECO:0000256" key="2">
    <source>
        <dbReference type="ARBA" id="ARBA00004275"/>
    </source>
</evidence>
<evidence type="ECO:0000256" key="3">
    <source>
        <dbReference type="ARBA" id="ARBA00006849"/>
    </source>
</evidence>
<organism evidence="19 20">
    <name type="scientific">Lutzomyia longipalpis</name>
    <name type="common">Sand fly</name>
    <dbReference type="NCBI Taxonomy" id="7200"/>
    <lineage>
        <taxon>Eukaryota</taxon>
        <taxon>Metazoa</taxon>
        <taxon>Ecdysozoa</taxon>
        <taxon>Arthropoda</taxon>
        <taxon>Hexapoda</taxon>
        <taxon>Insecta</taxon>
        <taxon>Pterygota</taxon>
        <taxon>Neoptera</taxon>
        <taxon>Endopterygota</taxon>
        <taxon>Diptera</taxon>
        <taxon>Nematocera</taxon>
        <taxon>Psychodoidea</taxon>
        <taxon>Psychodidae</taxon>
        <taxon>Lutzomyia</taxon>
        <taxon>Lutzomyia</taxon>
    </lineage>
</organism>
<dbReference type="Gene3D" id="3.30.390.50">
    <property type="entry name" value="CO dehydrogenase flavoprotein, C-terminal domain"/>
    <property type="match status" value="1"/>
</dbReference>
<dbReference type="PROSITE" id="PS51387">
    <property type="entry name" value="FAD_PCMH"/>
    <property type="match status" value="1"/>
</dbReference>
<dbReference type="GO" id="GO:0051537">
    <property type="term" value="F:2 iron, 2 sulfur cluster binding"/>
    <property type="evidence" value="ECO:0007669"/>
    <property type="project" value="UniProtKB-KW"/>
</dbReference>
<dbReference type="InterPro" id="IPR008274">
    <property type="entry name" value="AldOxase/xan_DH_MoCoBD1"/>
</dbReference>
<feature type="binding site" evidence="16">
    <location>
        <position position="47"/>
    </location>
    <ligand>
        <name>[2Fe-2S] cluster</name>
        <dbReference type="ChEBI" id="CHEBI:190135"/>
        <label>1</label>
    </ligand>
</feature>
<feature type="binding site" evidence="16">
    <location>
        <position position="1056"/>
    </location>
    <ligand>
        <name>Mo-molybdopterin</name>
        <dbReference type="ChEBI" id="CHEBI:71302"/>
    </ligand>
    <ligandPart>
        <name>Mo</name>
        <dbReference type="ChEBI" id="CHEBI:28685"/>
    </ligandPart>
</feature>
<keyword evidence="15" id="KW-0285">Flavoprotein</keyword>
<evidence type="ECO:0000256" key="5">
    <source>
        <dbReference type="ARBA" id="ARBA00022505"/>
    </source>
</evidence>
<comment type="similarity">
    <text evidence="3">Belongs to the xanthine dehydrogenase family.</text>
</comment>
<dbReference type="FunFam" id="3.30.365.10:FF:000002">
    <property type="entry name" value="Xanthine dehydrogenase oxidase"/>
    <property type="match status" value="1"/>
</dbReference>
<comment type="cofactor">
    <cofactor evidence="13">
        <name>[2Fe-2S] cluster</name>
        <dbReference type="ChEBI" id="CHEBI:190135"/>
    </cofactor>
</comment>
<keyword evidence="9 16" id="KW-0408">Iron</keyword>
<keyword evidence="5 16" id="KW-0500">Molybdenum</keyword>
<dbReference type="SUPFAM" id="SSF55447">
    <property type="entry name" value="CO dehydrogenase flavoprotein C-terminal domain-like"/>
    <property type="match status" value="1"/>
</dbReference>
<evidence type="ECO:0000256" key="12">
    <source>
        <dbReference type="ARBA" id="ARBA00023140"/>
    </source>
</evidence>
<keyword evidence="20" id="KW-1185">Reference proteome</keyword>
<dbReference type="SUPFAM" id="SSF56176">
    <property type="entry name" value="FAD-binding/transporter-associated domain-like"/>
    <property type="match status" value="1"/>
</dbReference>
<dbReference type="FunFam" id="3.30.365.10:FF:000001">
    <property type="entry name" value="Xanthine dehydrogenase oxidase"/>
    <property type="match status" value="1"/>
</dbReference>
<dbReference type="SUPFAM" id="SSF47741">
    <property type="entry name" value="CO dehydrogenase ISP C-domain like"/>
    <property type="match status" value="1"/>
</dbReference>
<evidence type="ECO:0000256" key="4">
    <source>
        <dbReference type="ARBA" id="ARBA00011738"/>
    </source>
</evidence>
<comment type="subcellular location">
    <subcellularLocation>
        <location evidence="2">Peroxisome</location>
    </subcellularLocation>
</comment>
<evidence type="ECO:0000256" key="6">
    <source>
        <dbReference type="ARBA" id="ARBA00022714"/>
    </source>
</evidence>
<keyword evidence="15" id="KW-0274">FAD</keyword>
<feature type="binding site" evidence="16">
    <location>
        <position position="42"/>
    </location>
    <ligand>
        <name>[2Fe-2S] cluster</name>
        <dbReference type="ChEBI" id="CHEBI:190135"/>
        <label>1</label>
    </ligand>
</feature>
<evidence type="ECO:0000256" key="13">
    <source>
        <dbReference type="ARBA" id="ARBA00034078"/>
    </source>
</evidence>
<dbReference type="GO" id="GO:0016491">
    <property type="term" value="F:oxidoreductase activity"/>
    <property type="evidence" value="ECO:0007669"/>
    <property type="project" value="UniProtKB-KW"/>
</dbReference>
<dbReference type="InterPro" id="IPR036884">
    <property type="entry name" value="2Fe-2S-bd_dom_sf"/>
</dbReference>
<keyword evidence="12" id="KW-0576">Peroxisome</keyword>
<evidence type="ECO:0000256" key="10">
    <source>
        <dbReference type="ARBA" id="ARBA00023014"/>
    </source>
</evidence>
<dbReference type="Pfam" id="PF02738">
    <property type="entry name" value="MoCoBD_1"/>
    <property type="match status" value="1"/>
</dbReference>
<dbReference type="Gene3D" id="3.90.1170.50">
    <property type="entry name" value="Aldehyde oxidase/xanthine dehydrogenase, a/b hammerhead"/>
    <property type="match status" value="1"/>
</dbReference>
<reference evidence="19" key="3">
    <citation type="submission" date="2020-05" db="UniProtKB">
        <authorList>
            <consortium name="EnsemblMetazoa"/>
        </authorList>
    </citation>
    <scope>IDENTIFICATION</scope>
    <source>
        <strain evidence="19">Jacobina</strain>
    </source>
</reference>
<feature type="binding site" evidence="16">
    <location>
        <position position="50"/>
    </location>
    <ligand>
        <name>[2Fe-2S] cluster</name>
        <dbReference type="ChEBI" id="CHEBI:190135"/>
        <label>1</label>
    </ligand>
</feature>
<evidence type="ECO:0000313" key="18">
    <source>
        <dbReference type="EMBL" id="MBC1180907.1"/>
    </source>
</evidence>
<dbReference type="PANTHER" id="PTHR11908:SF132">
    <property type="entry name" value="ALDEHYDE OXIDASE 1-RELATED"/>
    <property type="match status" value="1"/>
</dbReference>
<keyword evidence="7 16" id="KW-0479">Metal-binding</keyword>
<feature type="binding site" evidence="16">
    <location>
        <position position="904"/>
    </location>
    <ligand>
        <name>Mo-molybdopterin</name>
        <dbReference type="ChEBI" id="CHEBI:71302"/>
    </ligand>
    <ligandPart>
        <name>Mo</name>
        <dbReference type="ChEBI" id="CHEBI:28685"/>
    </ligandPart>
</feature>
<dbReference type="SUPFAM" id="SSF56003">
    <property type="entry name" value="Molybdenum cofactor-binding domain"/>
    <property type="match status" value="1"/>
</dbReference>
<dbReference type="FunFam" id="3.10.20.30:FF:000012">
    <property type="entry name" value="Xanthine dehydrogenase/oxidase"/>
    <property type="match status" value="1"/>
</dbReference>
<dbReference type="InterPro" id="IPR002888">
    <property type="entry name" value="2Fe-2S-bd"/>
</dbReference>
<dbReference type="InterPro" id="IPR016169">
    <property type="entry name" value="FAD-bd_PCMH_sub2"/>
</dbReference>
<dbReference type="InterPro" id="IPR012675">
    <property type="entry name" value="Beta-grasp_dom_sf"/>
</dbReference>
<feature type="binding site" evidence="15">
    <location>
        <position position="394"/>
    </location>
    <ligand>
        <name>FAD</name>
        <dbReference type="ChEBI" id="CHEBI:57692"/>
    </ligand>
</feature>
<keyword evidence="11" id="KW-0520">NAD</keyword>
<evidence type="ECO:0000256" key="7">
    <source>
        <dbReference type="ARBA" id="ARBA00022723"/>
    </source>
</evidence>
<reference evidence="18" key="2">
    <citation type="journal article" date="2020" name="BMC">
        <title>Leishmania infection induces a limited differential gene expression in the sand fly midgut.</title>
        <authorList>
            <person name="Coutinho-Abreu I.V."/>
            <person name="Serafim T.D."/>
            <person name="Meneses C."/>
            <person name="Kamhawi S."/>
            <person name="Oliveira F."/>
            <person name="Valenzuela J.G."/>
        </authorList>
    </citation>
    <scope>NUCLEOTIDE SEQUENCE</scope>
    <source>
        <strain evidence="18">Jacobina</strain>
        <tissue evidence="18">Midgut</tissue>
    </source>
</reference>
<feature type="binding site" evidence="16">
    <location>
        <position position="150"/>
    </location>
    <ligand>
        <name>[2Fe-2S] cluster</name>
        <dbReference type="ChEBI" id="CHEBI:190135"/>
        <label>2</label>
    </ligand>
</feature>
<evidence type="ECO:0000256" key="8">
    <source>
        <dbReference type="ARBA" id="ARBA00023002"/>
    </source>
</evidence>
<dbReference type="InterPro" id="IPR036683">
    <property type="entry name" value="CO_DH_flav_C_dom_sf"/>
</dbReference>
<dbReference type="Pfam" id="PF01315">
    <property type="entry name" value="Ald_Xan_dh_C"/>
    <property type="match status" value="1"/>
</dbReference>
<feature type="binding site" evidence="16">
    <location>
        <position position="115"/>
    </location>
    <ligand>
        <name>[2Fe-2S] cluster</name>
        <dbReference type="ChEBI" id="CHEBI:190135"/>
        <label>2</label>
    </ligand>
</feature>
<dbReference type="Pfam" id="PF03450">
    <property type="entry name" value="CO_deh_flav_C"/>
    <property type="match status" value="1"/>
</dbReference>
<evidence type="ECO:0000313" key="20">
    <source>
        <dbReference type="Proteomes" id="UP000092461"/>
    </source>
</evidence>
<dbReference type="PANTHER" id="PTHR11908">
    <property type="entry name" value="XANTHINE DEHYDROGENASE"/>
    <property type="match status" value="1"/>
</dbReference>
<dbReference type="EnsemblMetazoa" id="LLOJ008835-RA">
    <property type="protein sequence ID" value="LLOJ008835-PA"/>
    <property type="gene ID" value="LLOJ008835"/>
</dbReference>
<evidence type="ECO:0000256" key="16">
    <source>
        <dbReference type="PIRSR" id="PIRSR000127-3"/>
    </source>
</evidence>
<dbReference type="Gene3D" id="3.30.365.10">
    <property type="entry name" value="Aldehyde oxidase/xanthine dehydrogenase, molybdopterin binding domain"/>
    <property type="match status" value="4"/>
</dbReference>